<dbReference type="EMBL" id="AMYB01000007">
    <property type="protein sequence ID" value="OAC99842.1"/>
    <property type="molecule type" value="Genomic_DNA"/>
</dbReference>
<dbReference type="Proteomes" id="UP000077051">
    <property type="component" value="Unassembled WGS sequence"/>
</dbReference>
<feature type="domain" description="PEX14-like helix-turn-helix" evidence="3">
    <location>
        <begin position="92"/>
        <end position="174"/>
    </location>
</feature>
<dbReference type="InterPro" id="IPR058841">
    <property type="entry name" value="HTH_76"/>
</dbReference>
<evidence type="ECO:0000259" key="3">
    <source>
        <dbReference type="Pfam" id="PF25871"/>
    </source>
</evidence>
<dbReference type="PANTHER" id="PTHR36855:SF1">
    <property type="entry name" value="PEROXISOME MEMBRANE ANCHOR PROTEIN PEX14P N-TERMINAL DOMAIN-CONTAINING PROTEIN"/>
    <property type="match status" value="1"/>
</dbReference>
<gene>
    <name evidence="4" type="ORF">MUCCIDRAFT_165670</name>
</gene>
<feature type="domain" description="Enoyl-CoA hydratase/isomerase" evidence="2">
    <location>
        <begin position="390"/>
        <end position="552"/>
    </location>
</feature>
<dbReference type="InterPro" id="IPR029045">
    <property type="entry name" value="ClpP/crotonase-like_dom_sf"/>
</dbReference>
<proteinExistence type="predicted"/>
<dbReference type="STRING" id="747725.A0A168IDE1"/>
<keyword evidence="1" id="KW-0175">Coiled coil</keyword>
<dbReference type="Pfam" id="PF16113">
    <property type="entry name" value="ECH_2"/>
    <property type="match status" value="1"/>
</dbReference>
<protein>
    <recommendedName>
        <fullName evidence="6">3-hydroxyisobutyryl-coenzyme A hydrolase</fullName>
    </recommendedName>
</protein>
<dbReference type="InterPro" id="IPR045004">
    <property type="entry name" value="ECH_dom"/>
</dbReference>
<accession>A0A168IDE1</accession>
<reference evidence="4 5" key="1">
    <citation type="submission" date="2015-06" db="EMBL/GenBank/DDBJ databases">
        <title>Expansion of signal transduction pathways in fungi by whole-genome duplication.</title>
        <authorList>
            <consortium name="DOE Joint Genome Institute"/>
            <person name="Corrochano L.M."/>
            <person name="Kuo A."/>
            <person name="Marcet-Houben M."/>
            <person name="Polaino S."/>
            <person name="Salamov A."/>
            <person name="Villalobos J.M."/>
            <person name="Alvarez M.I."/>
            <person name="Avalos J."/>
            <person name="Benito E.P."/>
            <person name="Benoit I."/>
            <person name="Burger G."/>
            <person name="Camino L.P."/>
            <person name="Canovas D."/>
            <person name="Cerda-Olmedo E."/>
            <person name="Cheng J.-F."/>
            <person name="Dominguez A."/>
            <person name="Elias M."/>
            <person name="Eslava A.P."/>
            <person name="Glaser F."/>
            <person name="Grimwood J."/>
            <person name="Gutierrez G."/>
            <person name="Heitman J."/>
            <person name="Henrissat B."/>
            <person name="Iturriaga E.A."/>
            <person name="Lang B.F."/>
            <person name="Lavin J.L."/>
            <person name="Lee S."/>
            <person name="Li W."/>
            <person name="Lindquist E."/>
            <person name="Lopez-Garcia S."/>
            <person name="Luque E.M."/>
            <person name="Marcos A.T."/>
            <person name="Martin J."/>
            <person name="Mccluskey K."/>
            <person name="Medina H.R."/>
            <person name="Miralles-Duran A."/>
            <person name="Miyazaki A."/>
            <person name="Munoz-Torres E."/>
            <person name="Oguiza J.A."/>
            <person name="Ohm R."/>
            <person name="Olmedo M."/>
            <person name="Orejas M."/>
            <person name="Ortiz-Castellanos L."/>
            <person name="Pisabarro A.G."/>
            <person name="Rodriguez-Romero J."/>
            <person name="Ruiz-Herrera J."/>
            <person name="Ruiz-Vazquez R."/>
            <person name="Sanz C."/>
            <person name="Schackwitz W."/>
            <person name="Schmutz J."/>
            <person name="Shahriari M."/>
            <person name="Shelest E."/>
            <person name="Silva-Franco F."/>
            <person name="Soanes D."/>
            <person name="Syed K."/>
            <person name="Tagua V.G."/>
            <person name="Talbot N.J."/>
            <person name="Thon M."/>
            <person name="De Vries R.P."/>
            <person name="Wiebenga A."/>
            <person name="Yadav J.S."/>
            <person name="Braun E.L."/>
            <person name="Baker S."/>
            <person name="Garre V."/>
            <person name="Horwitz B."/>
            <person name="Torres-Martinez S."/>
            <person name="Idnurm A."/>
            <person name="Herrera-Estrella A."/>
            <person name="Gabaldon T."/>
            <person name="Grigoriev I.V."/>
        </authorList>
    </citation>
    <scope>NUCLEOTIDE SEQUENCE [LARGE SCALE GENOMIC DNA]</scope>
    <source>
        <strain evidence="4 5">CBS 277.49</strain>
    </source>
</reference>
<organism evidence="4 5">
    <name type="scientific">Mucor lusitanicus CBS 277.49</name>
    <dbReference type="NCBI Taxonomy" id="747725"/>
    <lineage>
        <taxon>Eukaryota</taxon>
        <taxon>Fungi</taxon>
        <taxon>Fungi incertae sedis</taxon>
        <taxon>Mucoromycota</taxon>
        <taxon>Mucoromycotina</taxon>
        <taxon>Mucoromycetes</taxon>
        <taxon>Mucorales</taxon>
        <taxon>Mucorineae</taxon>
        <taxon>Mucoraceae</taxon>
        <taxon>Mucor</taxon>
    </lineage>
</organism>
<comment type="caution">
    <text evidence="4">The sequence shown here is derived from an EMBL/GenBank/DDBJ whole genome shotgun (WGS) entry which is preliminary data.</text>
</comment>
<evidence type="ECO:0000256" key="1">
    <source>
        <dbReference type="SAM" id="Coils"/>
    </source>
</evidence>
<dbReference type="AlphaFoldDB" id="A0A168IDE1"/>
<feature type="coiled-coil region" evidence="1">
    <location>
        <begin position="73"/>
        <end position="100"/>
    </location>
</feature>
<evidence type="ECO:0000313" key="5">
    <source>
        <dbReference type="Proteomes" id="UP000077051"/>
    </source>
</evidence>
<dbReference type="Gene3D" id="3.90.226.10">
    <property type="entry name" value="2-enoyl-CoA Hydratase, Chain A, domain 1"/>
    <property type="match status" value="1"/>
</dbReference>
<dbReference type="SUPFAM" id="SSF52096">
    <property type="entry name" value="ClpP/crotonase"/>
    <property type="match status" value="1"/>
</dbReference>
<dbReference type="Pfam" id="PF25871">
    <property type="entry name" value="HTH_76"/>
    <property type="match status" value="2"/>
</dbReference>
<dbReference type="OrthoDB" id="9936937at2759"/>
<dbReference type="PANTHER" id="PTHR36855">
    <property type="entry name" value="CHROMOSOME 10, WHOLE GENOME SHOTGUN SEQUENCE"/>
    <property type="match status" value="1"/>
</dbReference>
<sequence length="692" mass="77144">MTTATEQSKVYEAFKRYPWETDKVFQEGLESILSQFPAPAKQQDDEAELLQDARLLQAKHFYFTRFQQKFDLEEYMKYEAEKLNRKVDEQQEELFEKVQDYDYDSDADYTKGLPNIIHGWLEQQSKTGLWDKEKLDLEFLKAKAFYYNAFSLTAPYSRVKSFDLVAFFNWKAKKDEADAPVCPFANLWQNKSKVGPVDQVNGSSFVVVDKSKGTGAETLTLSSPKSQNVYSVDRLEEYTSALKDGQSDDRVTSFFITATVADSSDPFEMAERIETKDTKVLSSGLAYSETSRLVSGSDLRQISLENLAAKYYDCVRYIVSQRKDPKLAVTFSNGQIPLNAVYLTLGLGFMRVITEHSLLNFTLNPSHAPIPPLVLLSMARNRTNATGKTLPKGLELYLALAAPEYAKLRGPEILRLGLADVFVPEAKLSDAFETAKKMAVCPAPDTNAAVQLALAIHHTYAGPNRLQVWEDAIEKVFGAAESLEDLKHRLKKTNTTWSKTILKHWSTLPPVLLNVIYRAVEECKDKSPYDILELEQKLNAKWRQSEDYKEWLRSKHNWVSEEAQVAAAVDAYFQGLELPTISDKAAVYEAPQETQEDAAPAVCPVTGQTSSATAVCPVSSAQAAPKAAVCPVTGQQAEASLTGGEGKCPFNKPEEQTKEVVGGCPFSKDQQKELMKGASCPVTGAMESLSLQ</sequence>
<name>A0A168IDE1_MUCCL</name>
<evidence type="ECO:0000313" key="4">
    <source>
        <dbReference type="EMBL" id="OAC99842.1"/>
    </source>
</evidence>
<dbReference type="VEuPathDB" id="FungiDB:MUCCIDRAFT_165670"/>
<evidence type="ECO:0008006" key="6">
    <source>
        <dbReference type="Google" id="ProtNLM"/>
    </source>
</evidence>
<feature type="domain" description="PEX14-like helix-turn-helix" evidence="3">
    <location>
        <begin position="9"/>
        <end position="82"/>
    </location>
</feature>
<evidence type="ECO:0000259" key="2">
    <source>
        <dbReference type="Pfam" id="PF16113"/>
    </source>
</evidence>
<keyword evidence="5" id="KW-1185">Reference proteome</keyword>